<dbReference type="InterPro" id="IPR050540">
    <property type="entry name" value="F-actin_Monoox_Mical"/>
</dbReference>
<dbReference type="CDD" id="cd21199">
    <property type="entry name" value="CH_CYTS"/>
    <property type="match status" value="1"/>
</dbReference>
<feature type="region of interest" description="Disordered" evidence="15">
    <location>
        <begin position="965"/>
        <end position="992"/>
    </location>
</feature>
<organism evidence="17 18">
    <name type="scientific">Eptatretus burgeri</name>
    <name type="common">Inshore hagfish</name>
    <dbReference type="NCBI Taxonomy" id="7764"/>
    <lineage>
        <taxon>Eukaryota</taxon>
        <taxon>Metazoa</taxon>
        <taxon>Chordata</taxon>
        <taxon>Craniata</taxon>
        <taxon>Vertebrata</taxon>
        <taxon>Cyclostomata</taxon>
        <taxon>Myxini</taxon>
        <taxon>Myxiniformes</taxon>
        <taxon>Myxinidae</taxon>
        <taxon>Eptatretinae</taxon>
        <taxon>Eptatretus</taxon>
    </lineage>
</organism>
<comment type="similarity">
    <text evidence="2 13">Belongs to the cytospin-A family.</text>
</comment>
<feature type="coiled-coil region" evidence="14">
    <location>
        <begin position="459"/>
        <end position="496"/>
    </location>
</feature>
<feature type="compositionally biased region" description="Polar residues" evidence="15">
    <location>
        <begin position="83"/>
        <end position="101"/>
    </location>
</feature>
<keyword evidence="8 13" id="KW-0965">Cell junction</keyword>
<feature type="region of interest" description="Disordered" evidence="15">
    <location>
        <begin position="895"/>
        <end position="947"/>
    </location>
</feature>
<keyword evidence="10 13" id="KW-0206">Cytoskeleton</keyword>
<keyword evidence="9 14" id="KW-0175">Coiled coil</keyword>
<feature type="coiled-coil region" evidence="14">
    <location>
        <begin position="658"/>
        <end position="843"/>
    </location>
</feature>
<dbReference type="GeneTree" id="ENSGT00940000153592"/>
<feature type="compositionally biased region" description="Basic and acidic residues" evidence="15">
    <location>
        <begin position="124"/>
        <end position="135"/>
    </location>
</feature>
<dbReference type="PROSITE" id="PS50021">
    <property type="entry name" value="CH"/>
    <property type="match status" value="1"/>
</dbReference>
<dbReference type="PANTHER" id="PTHR23167:SF18">
    <property type="entry name" value="CYTOSPIN-A"/>
    <property type="match status" value="1"/>
</dbReference>
<evidence type="ECO:0000256" key="11">
    <source>
        <dbReference type="ARBA" id="ARBA00023306"/>
    </source>
</evidence>
<evidence type="ECO:0000256" key="9">
    <source>
        <dbReference type="ARBA" id="ARBA00023054"/>
    </source>
</evidence>
<feature type="compositionally biased region" description="Polar residues" evidence="15">
    <location>
        <begin position="895"/>
        <end position="910"/>
    </location>
</feature>
<reference evidence="17" key="1">
    <citation type="submission" date="2025-08" db="UniProtKB">
        <authorList>
            <consortium name="Ensembl"/>
        </authorList>
    </citation>
    <scope>IDENTIFICATION</scope>
</reference>
<evidence type="ECO:0000256" key="1">
    <source>
        <dbReference type="ARBA" id="ARBA00004186"/>
    </source>
</evidence>
<feature type="region of interest" description="Disordered" evidence="15">
    <location>
        <begin position="335"/>
        <end position="354"/>
    </location>
</feature>
<dbReference type="Pfam" id="PF00307">
    <property type="entry name" value="CH"/>
    <property type="match status" value="1"/>
</dbReference>
<keyword evidence="7 13" id="KW-0303">Gap junction</keyword>
<feature type="region of interest" description="Disordered" evidence="15">
    <location>
        <begin position="359"/>
        <end position="435"/>
    </location>
</feature>
<evidence type="ECO:0000313" key="18">
    <source>
        <dbReference type="Proteomes" id="UP000694388"/>
    </source>
</evidence>
<keyword evidence="18" id="KW-1185">Reference proteome</keyword>
<evidence type="ECO:0000313" key="17">
    <source>
        <dbReference type="Ensembl" id="ENSEBUP00000026467.1"/>
    </source>
</evidence>
<dbReference type="OMA" id="RTSMENN"/>
<comment type="function">
    <text evidence="12 13">Involved in cytokinesis and spindle organization. May play a role in actin cytoskeleton organization and microtubule stabilization and hence required for proper cell adhesion and migration.</text>
</comment>
<dbReference type="InterPro" id="IPR001715">
    <property type="entry name" value="CH_dom"/>
</dbReference>
<evidence type="ECO:0000256" key="10">
    <source>
        <dbReference type="ARBA" id="ARBA00023212"/>
    </source>
</evidence>
<dbReference type="GO" id="GO:0005737">
    <property type="term" value="C:cytoplasm"/>
    <property type="evidence" value="ECO:0007669"/>
    <property type="project" value="UniProtKB-UniRule"/>
</dbReference>
<dbReference type="Gene3D" id="1.10.418.10">
    <property type="entry name" value="Calponin-like domain"/>
    <property type="match status" value="1"/>
</dbReference>
<keyword evidence="5 13" id="KW-0963">Cytoplasm</keyword>
<dbReference type="GO" id="GO:0051301">
    <property type="term" value="P:cell division"/>
    <property type="evidence" value="ECO:0007669"/>
    <property type="project" value="UniProtKB-UniRule"/>
</dbReference>
<evidence type="ECO:0000259" key="16">
    <source>
        <dbReference type="PROSITE" id="PS50021"/>
    </source>
</evidence>
<dbReference type="AlphaFoldDB" id="A0A8C4R8J5"/>
<evidence type="ECO:0000256" key="13">
    <source>
        <dbReference type="RuleBase" id="RU367063"/>
    </source>
</evidence>
<evidence type="ECO:0000256" key="3">
    <source>
        <dbReference type="ARBA" id="ARBA00011235"/>
    </source>
</evidence>
<evidence type="ECO:0000256" key="14">
    <source>
        <dbReference type="SAM" id="Coils"/>
    </source>
</evidence>
<evidence type="ECO:0000256" key="2">
    <source>
        <dbReference type="ARBA" id="ARBA00009452"/>
    </source>
</evidence>
<feature type="compositionally biased region" description="Polar residues" evidence="15">
    <location>
        <begin position="980"/>
        <end position="992"/>
    </location>
</feature>
<name>A0A8C4R8J5_EPTBU</name>
<dbReference type="GO" id="GO:0005921">
    <property type="term" value="C:gap junction"/>
    <property type="evidence" value="ECO:0007669"/>
    <property type="project" value="UniProtKB-SubCell"/>
</dbReference>
<evidence type="ECO:0000256" key="5">
    <source>
        <dbReference type="ARBA" id="ARBA00022490"/>
    </source>
</evidence>
<feature type="compositionally biased region" description="Polar residues" evidence="15">
    <location>
        <begin position="165"/>
        <end position="179"/>
    </location>
</feature>
<sequence>MRRAAGRGGVSTNNSNGNIVISAFSSSSGNKLKLCPGKPLSPPGAAAKTLVNPHLTNKANRTSAMAALTKSQNRDDLPGGSGVNQPGTSTSGTRKSFQSSAVGADTKAKTSFVTQKRGSVSKDPVLRDKTKERTRQTASRKATGSIAGHETYARRSSRSRHPENTETSTGRFTSRTKSQVDGGGGTAWERAALEARVKGLLALAESKDTEIGMLKGQLCAMQAQLGLRVEPESPGCKDVCDGEHSVVGDVDAAMDVVEGGKACDVTAALAHLMEQNRAICGELSQLKSENVMLKEQLNALGFSLQHPGLGLGATGAGLAAAAAAVIAAQSAGTLSDERQGSSGSGPDGDGVVCQPASVGTAVASSREGSSRGSTEDLLNPDGSPLVDAERLSSSVDNLDSEASEFPTLAGASSDDALDASSESEGGGGAVGGAQSPCEASVACLTEKIHQMEESQHSISEELQATLQELQDLQQVAQELSNENERLSEERVLLVDSLCQQTERADELAQQAEVYHDTLEQHGVPLLDSMDTSPGPRLLEIERRYVELAESARFEREQLLGVQQHLSGALHASELENKEAQDIISNLKDRNRQLERMLESEREAAVTLVFQLEEARGAVQATQVEVGRLRPQLEEERRKVAELCAVYQSGGAPDVAGLLEVASREKELLEEALEHLRIDLEQSHSGNIHLQEDIEKLTSEMQLEKEQHKKAVNAVEQLQEDGKEKETEVGDMKETIFELEDEVEQHRAVKLHDNLVISDLENAVKKLQDQTRDYEKEIKVLKRKLRDESEEWRQFQTDLQTAVVIANEIKAEAQEEIDELKRFLQEAQEKNEQLCKDMEELKAQSWQQEEHGRMINYATAVERDLATLRQGLGLGRRSSLSAEPSPTVKTLIKSFDTASQVSRSQSGTVTARTPLGPTSVKIPPSATVSPMQRHSISGPSGTATKPMASLADKRPSFGELHIQGVLRRSTEDGSRDCNISEVGQSGSGANNLTSTTISPKLSLTGASATLSVSPIPRSRFSEERKDPLVALSHEFGGSKRNALLKWCQKKTEGYQNIDITNFSSSWNDGLAFCSLLHTYLPAHIPYAELSNQDKKRNFTLAFQAAESVGIKSTLDINDMVHTERPDWQSVMQYVTAIYKYFET</sequence>
<proteinExistence type="inferred from homology"/>
<keyword evidence="6 13" id="KW-0132">Cell division</keyword>
<dbReference type="PANTHER" id="PTHR23167">
    <property type="entry name" value="CALPONIN HOMOLOGY DOMAIN-CONTAINING PROTEIN DDB_G0272472-RELATED"/>
    <property type="match status" value="1"/>
</dbReference>
<keyword evidence="11 13" id="KW-0131">Cell cycle</keyword>
<feature type="compositionally biased region" description="Polar residues" evidence="15">
    <location>
        <begin position="109"/>
        <end position="118"/>
    </location>
</feature>
<evidence type="ECO:0000256" key="4">
    <source>
        <dbReference type="ARBA" id="ARBA00015657"/>
    </source>
</evidence>
<evidence type="ECO:0000256" key="8">
    <source>
        <dbReference type="ARBA" id="ARBA00022949"/>
    </source>
</evidence>
<feature type="domain" description="Calponin-homology (CH)" evidence="16">
    <location>
        <begin position="1036"/>
        <end position="1141"/>
    </location>
</feature>
<evidence type="ECO:0000256" key="7">
    <source>
        <dbReference type="ARBA" id="ARBA00022868"/>
    </source>
</evidence>
<feature type="compositionally biased region" description="Polar residues" evidence="15">
    <location>
        <begin position="925"/>
        <end position="942"/>
    </location>
</feature>
<evidence type="ECO:0000256" key="15">
    <source>
        <dbReference type="SAM" id="MobiDB-lite"/>
    </source>
</evidence>
<accession>A0A8C4R8J5</accession>
<dbReference type="Proteomes" id="UP000694388">
    <property type="component" value="Unplaced"/>
</dbReference>
<dbReference type="SUPFAM" id="SSF47576">
    <property type="entry name" value="Calponin-homology domain, CH-domain"/>
    <property type="match status" value="1"/>
</dbReference>
<dbReference type="GO" id="GO:0005819">
    <property type="term" value="C:spindle"/>
    <property type="evidence" value="ECO:0007669"/>
    <property type="project" value="UniProtKB-SubCell"/>
</dbReference>
<comment type="subcellular location">
    <subcellularLocation>
        <location evidence="1 13">Cytoplasm</location>
        <location evidence="1 13">Cytoskeleton</location>
        <location evidence="1 13">Spindle</location>
    </subcellularLocation>
    <subcellularLocation>
        <location evidence="13">Cytoplasm</location>
        <location evidence="13">Cytoskeleton</location>
    </subcellularLocation>
    <subcellularLocation>
        <location evidence="13">Cell junction</location>
        <location evidence="13">Gap junction</location>
    </subcellularLocation>
</comment>
<dbReference type="Ensembl" id="ENSEBUT00000027043.1">
    <property type="protein sequence ID" value="ENSEBUP00000026467.1"/>
    <property type="gene ID" value="ENSEBUG00000016298.1"/>
</dbReference>
<dbReference type="SMART" id="SM00033">
    <property type="entry name" value="CH"/>
    <property type="match status" value="1"/>
</dbReference>
<comment type="subunit">
    <text evidence="3 13">May interact with both microtubules and actin cytoskeleton.</text>
</comment>
<protein>
    <recommendedName>
        <fullName evidence="4 13">Cytospin-A</fullName>
    </recommendedName>
</protein>
<dbReference type="InterPro" id="IPR036872">
    <property type="entry name" value="CH_dom_sf"/>
</dbReference>
<reference evidence="17" key="2">
    <citation type="submission" date="2025-09" db="UniProtKB">
        <authorList>
            <consortium name="Ensembl"/>
        </authorList>
    </citation>
    <scope>IDENTIFICATION</scope>
</reference>
<evidence type="ECO:0000256" key="12">
    <source>
        <dbReference type="ARBA" id="ARBA00025131"/>
    </source>
</evidence>
<dbReference type="FunFam" id="1.10.418.10:FF:000020">
    <property type="entry name" value="Cytospin-A isoform 1"/>
    <property type="match status" value="1"/>
</dbReference>
<evidence type="ECO:0000256" key="6">
    <source>
        <dbReference type="ARBA" id="ARBA00022618"/>
    </source>
</evidence>
<feature type="compositionally biased region" description="Low complexity" evidence="15">
    <location>
        <begin position="408"/>
        <end position="423"/>
    </location>
</feature>
<feature type="coiled-coil region" evidence="14">
    <location>
        <begin position="569"/>
        <end position="603"/>
    </location>
</feature>
<feature type="region of interest" description="Disordered" evidence="15">
    <location>
        <begin position="66"/>
        <end position="185"/>
    </location>
</feature>